<keyword evidence="2" id="KW-0560">Oxidoreductase</keyword>
<dbReference type="Proteomes" id="UP000321685">
    <property type="component" value="Unassembled WGS sequence"/>
</dbReference>
<dbReference type="FunFam" id="3.40.50.720:FF:000084">
    <property type="entry name" value="Short-chain dehydrogenase reductase"/>
    <property type="match status" value="1"/>
</dbReference>
<dbReference type="Pfam" id="PF00106">
    <property type="entry name" value="adh_short"/>
    <property type="match status" value="1"/>
</dbReference>
<dbReference type="EMBL" id="BJVJ01000003">
    <property type="protein sequence ID" value="GEL21561.1"/>
    <property type="molecule type" value="Genomic_DNA"/>
</dbReference>
<reference evidence="4 5" key="1">
    <citation type="submission" date="2019-07" db="EMBL/GenBank/DDBJ databases">
        <title>Whole genome shotgun sequence of Pseudonocardia sulfidoxydans NBRC 16205.</title>
        <authorList>
            <person name="Hosoyama A."/>
            <person name="Uohara A."/>
            <person name="Ohji S."/>
            <person name="Ichikawa N."/>
        </authorList>
    </citation>
    <scope>NUCLEOTIDE SEQUENCE [LARGE SCALE GENOMIC DNA]</scope>
    <source>
        <strain evidence="4 5">NBRC 16205</strain>
    </source>
</reference>
<dbReference type="PRINTS" id="PR00081">
    <property type="entry name" value="GDHRDH"/>
</dbReference>
<dbReference type="PANTHER" id="PTHR42760:SF40">
    <property type="entry name" value="3-OXOACYL-[ACYL-CARRIER-PROTEIN] REDUCTASE, CHLOROPLASTIC"/>
    <property type="match status" value="1"/>
</dbReference>
<sequence>MKLENKVAFITGAGHGQGASHAKYLAREGAKIVAVDICEDIKPIYPLATREELDATVAAVEGIGSEAIAIQADVRSSAQMRDAVATAVDRFGTIDILCNNAGVCIVEAVDEISDESLDAVIDVCLKGIFNTMRFIAPIMKAQGSGKVINTSSAGGLKALPQVSHYAAAKGGVVLATKSWANELSEWGINVNGIAPGTIYTGMITGIAGQLGVDSDVAFVDFNANNMFKGERGHVTVDDISSMVVYLASDEARMITGQVFPVDAGWVSS</sequence>
<dbReference type="PRINTS" id="PR00080">
    <property type="entry name" value="SDRFAMILY"/>
</dbReference>
<accession>A0A511D9V7</accession>
<dbReference type="AlphaFoldDB" id="A0A511D9V7"/>
<proteinExistence type="inferred from homology"/>
<evidence type="ECO:0000313" key="5">
    <source>
        <dbReference type="Proteomes" id="UP000321685"/>
    </source>
</evidence>
<comment type="caution">
    <text evidence="4">The sequence shown here is derived from an EMBL/GenBank/DDBJ whole genome shotgun (WGS) entry which is preliminary data.</text>
</comment>
<evidence type="ECO:0000313" key="4">
    <source>
        <dbReference type="EMBL" id="GEL21561.1"/>
    </source>
</evidence>
<evidence type="ECO:0000256" key="2">
    <source>
        <dbReference type="ARBA" id="ARBA00023002"/>
    </source>
</evidence>
<dbReference type="PANTHER" id="PTHR42760">
    <property type="entry name" value="SHORT-CHAIN DEHYDROGENASES/REDUCTASES FAMILY MEMBER"/>
    <property type="match status" value="1"/>
</dbReference>
<dbReference type="Gene3D" id="3.40.50.720">
    <property type="entry name" value="NAD(P)-binding Rossmann-like Domain"/>
    <property type="match status" value="1"/>
</dbReference>
<comment type="similarity">
    <text evidence="1 3">Belongs to the short-chain dehydrogenases/reductases (SDR) family.</text>
</comment>
<keyword evidence="5" id="KW-1185">Reference proteome</keyword>
<dbReference type="InterPro" id="IPR002347">
    <property type="entry name" value="SDR_fam"/>
</dbReference>
<dbReference type="GO" id="GO:0016616">
    <property type="term" value="F:oxidoreductase activity, acting on the CH-OH group of donors, NAD or NADP as acceptor"/>
    <property type="evidence" value="ECO:0007669"/>
    <property type="project" value="TreeGrafter"/>
</dbReference>
<dbReference type="RefSeq" id="WP_147102301.1">
    <property type="nucleotide sequence ID" value="NZ_BJVJ01000003.1"/>
</dbReference>
<protein>
    <submittedName>
        <fullName evidence="4">3-ketoacyl-ACP reductase</fullName>
    </submittedName>
</protein>
<dbReference type="GO" id="GO:0030497">
    <property type="term" value="P:fatty acid elongation"/>
    <property type="evidence" value="ECO:0007669"/>
    <property type="project" value="TreeGrafter"/>
</dbReference>
<evidence type="ECO:0000256" key="3">
    <source>
        <dbReference type="RuleBase" id="RU000363"/>
    </source>
</evidence>
<dbReference type="CDD" id="cd05233">
    <property type="entry name" value="SDR_c"/>
    <property type="match status" value="1"/>
</dbReference>
<dbReference type="SUPFAM" id="SSF51735">
    <property type="entry name" value="NAD(P)-binding Rossmann-fold domains"/>
    <property type="match status" value="1"/>
</dbReference>
<evidence type="ECO:0000256" key="1">
    <source>
        <dbReference type="ARBA" id="ARBA00006484"/>
    </source>
</evidence>
<name>A0A511D9V7_9PSEU</name>
<dbReference type="OrthoDB" id="3206777at2"/>
<dbReference type="InterPro" id="IPR036291">
    <property type="entry name" value="NAD(P)-bd_dom_sf"/>
</dbReference>
<organism evidence="4 5">
    <name type="scientific">Pseudonocardia sulfidoxydans NBRC 16205</name>
    <dbReference type="NCBI Taxonomy" id="1223511"/>
    <lineage>
        <taxon>Bacteria</taxon>
        <taxon>Bacillati</taxon>
        <taxon>Actinomycetota</taxon>
        <taxon>Actinomycetes</taxon>
        <taxon>Pseudonocardiales</taxon>
        <taxon>Pseudonocardiaceae</taxon>
        <taxon>Pseudonocardia</taxon>
    </lineage>
</organism>
<gene>
    <name evidence="4" type="ORF">PSU4_05150</name>
</gene>